<feature type="compositionally biased region" description="Low complexity" evidence="2">
    <location>
        <begin position="214"/>
        <end position="237"/>
    </location>
</feature>
<feature type="region of interest" description="Disordered" evidence="2">
    <location>
        <begin position="201"/>
        <end position="449"/>
    </location>
</feature>
<feature type="compositionally biased region" description="Polar residues" evidence="2">
    <location>
        <begin position="417"/>
        <end position="438"/>
    </location>
</feature>
<dbReference type="HOGENOM" id="CLU_308600_0_0_1"/>
<evidence type="ECO:0000313" key="3">
    <source>
        <dbReference type="EMBL" id="KIK54415.1"/>
    </source>
</evidence>
<feature type="compositionally biased region" description="Basic and acidic residues" evidence="2">
    <location>
        <begin position="623"/>
        <end position="633"/>
    </location>
</feature>
<feature type="compositionally biased region" description="Low complexity" evidence="2">
    <location>
        <begin position="467"/>
        <end position="477"/>
    </location>
</feature>
<dbReference type="GO" id="GO:0008270">
    <property type="term" value="F:zinc ion binding"/>
    <property type="evidence" value="ECO:0007669"/>
    <property type="project" value="TreeGrafter"/>
</dbReference>
<keyword evidence="4" id="KW-1185">Reference proteome</keyword>
<evidence type="ECO:0000256" key="1">
    <source>
        <dbReference type="ARBA" id="ARBA00023054"/>
    </source>
</evidence>
<feature type="compositionally biased region" description="Low complexity" evidence="2">
    <location>
        <begin position="511"/>
        <end position="547"/>
    </location>
</feature>
<dbReference type="GO" id="GO:0007005">
    <property type="term" value="P:mitochondrion organization"/>
    <property type="evidence" value="ECO:0007669"/>
    <property type="project" value="TreeGrafter"/>
</dbReference>
<dbReference type="GO" id="GO:0005739">
    <property type="term" value="C:mitochondrion"/>
    <property type="evidence" value="ECO:0007669"/>
    <property type="project" value="TreeGrafter"/>
</dbReference>
<protein>
    <submittedName>
        <fullName evidence="3">Uncharacterized protein</fullName>
    </submittedName>
</protein>
<feature type="compositionally biased region" description="Low complexity" evidence="2">
    <location>
        <begin position="486"/>
        <end position="496"/>
    </location>
</feature>
<reference evidence="3 4" key="1">
    <citation type="submission" date="2014-04" db="EMBL/GenBank/DDBJ databases">
        <title>Evolutionary Origins and Diversification of the Mycorrhizal Mutualists.</title>
        <authorList>
            <consortium name="DOE Joint Genome Institute"/>
            <consortium name="Mycorrhizal Genomics Consortium"/>
            <person name="Kohler A."/>
            <person name="Kuo A."/>
            <person name="Nagy L.G."/>
            <person name="Floudas D."/>
            <person name="Copeland A."/>
            <person name="Barry K.W."/>
            <person name="Cichocki N."/>
            <person name="Veneault-Fourrey C."/>
            <person name="LaButti K."/>
            <person name="Lindquist E.A."/>
            <person name="Lipzen A."/>
            <person name="Lundell T."/>
            <person name="Morin E."/>
            <person name="Murat C."/>
            <person name="Riley R."/>
            <person name="Ohm R."/>
            <person name="Sun H."/>
            <person name="Tunlid A."/>
            <person name="Henrissat B."/>
            <person name="Grigoriev I.V."/>
            <person name="Hibbett D.S."/>
            <person name="Martin F."/>
        </authorList>
    </citation>
    <scope>NUCLEOTIDE SEQUENCE [LARGE SCALE GENOMIC DNA]</scope>
    <source>
        <strain evidence="3 4">FD-317 M1</strain>
    </source>
</reference>
<proteinExistence type="predicted"/>
<feature type="compositionally biased region" description="Polar residues" evidence="2">
    <location>
        <begin position="497"/>
        <end position="510"/>
    </location>
</feature>
<feature type="region of interest" description="Disordered" evidence="2">
    <location>
        <begin position="617"/>
        <end position="637"/>
    </location>
</feature>
<dbReference type="Proteomes" id="UP000053593">
    <property type="component" value="Unassembled WGS sequence"/>
</dbReference>
<dbReference type="OrthoDB" id="3069168at2759"/>
<dbReference type="EMBL" id="KN834816">
    <property type="protein sequence ID" value="KIK54415.1"/>
    <property type="molecule type" value="Genomic_DNA"/>
</dbReference>
<feature type="compositionally biased region" description="Low complexity" evidence="2">
    <location>
        <begin position="405"/>
        <end position="416"/>
    </location>
</feature>
<keyword evidence="1" id="KW-0175">Coiled coil</keyword>
<accession>A0A0D0AV53</accession>
<evidence type="ECO:0000313" key="4">
    <source>
        <dbReference type="Proteomes" id="UP000053593"/>
    </source>
</evidence>
<organism evidence="3 4">
    <name type="scientific">Collybiopsis luxurians FD-317 M1</name>
    <dbReference type="NCBI Taxonomy" id="944289"/>
    <lineage>
        <taxon>Eukaryota</taxon>
        <taxon>Fungi</taxon>
        <taxon>Dikarya</taxon>
        <taxon>Basidiomycota</taxon>
        <taxon>Agaricomycotina</taxon>
        <taxon>Agaricomycetes</taxon>
        <taxon>Agaricomycetidae</taxon>
        <taxon>Agaricales</taxon>
        <taxon>Marasmiineae</taxon>
        <taxon>Omphalotaceae</taxon>
        <taxon>Collybiopsis</taxon>
        <taxon>Collybiopsis luxurians</taxon>
    </lineage>
</organism>
<feature type="region of interest" description="Disordered" evidence="2">
    <location>
        <begin position="808"/>
        <end position="882"/>
    </location>
</feature>
<feature type="compositionally biased region" description="Basic and acidic residues" evidence="2">
    <location>
        <begin position="752"/>
        <end position="782"/>
    </location>
</feature>
<name>A0A0D0AV53_9AGAR</name>
<dbReference type="PANTHER" id="PTHR23075:SF0">
    <property type="entry name" value="ATPASE FAMILY AAA DOMAIN-CONTAINING PROTEIN 3"/>
    <property type="match status" value="1"/>
</dbReference>
<gene>
    <name evidence="3" type="ORF">GYMLUDRAFT_249563</name>
</gene>
<feature type="compositionally biased region" description="Low complexity" evidence="2">
    <location>
        <begin position="249"/>
        <end position="262"/>
    </location>
</feature>
<feature type="region of interest" description="Disordered" evidence="2">
    <location>
        <begin position="749"/>
        <end position="782"/>
    </location>
</feature>
<dbReference type="PANTHER" id="PTHR23075">
    <property type="entry name" value="PUTATIVE ATP-ASE"/>
    <property type="match status" value="1"/>
</dbReference>
<feature type="compositionally biased region" description="Low complexity" evidence="2">
    <location>
        <begin position="363"/>
        <end position="393"/>
    </location>
</feature>
<dbReference type="AlphaFoldDB" id="A0A0D0AV53"/>
<evidence type="ECO:0000256" key="2">
    <source>
        <dbReference type="SAM" id="MobiDB-lite"/>
    </source>
</evidence>
<feature type="region of interest" description="Disordered" evidence="2">
    <location>
        <begin position="467"/>
        <end position="547"/>
    </location>
</feature>
<sequence length="956" mass="106568">MVPAGPVRKEDAEVCVRLLINYHRAKPNYDDFNPNGPPINTRNIQREISRLHLPYCRNDAIEVPKYGRVQCEWYFERGSRAPEDFANKLQPEPNTFHAKEIDAWFREFHVFRISVTCKERGCAPKMIVNYPENKFNTLNQYHSFNSKNYSRDATSNPFTLKKSHANSDAGYRAPTRVWGKLTPASTSNDELLDQVKLGGHSISQNIDDNRSRGRSSSIASSACSPRSSTTTVVDVDSAVLPPNSETVAGGSSASGSWKSPGSRVTVKREDDDTFLQNRSVSRSTSKRSRWDLEGDQYETPSKPSKRPRSRSPSPVRKPRVSTSNKDSKSVHPPTAPRNMSGGESRKHNERFSSSGTQRRRRSPSSSRNDISSRTEGAGRSYSPRRSASPSTARLLERVDSSGGLSTHSSRTPPRSTKIQSESAMASVASGQPQITTKVETSEKTKPSFSSADITDLITKLRASKVLPPSISTSSLPPGQIHANGNASSDSSAATATQLSGSDTNADSSSPTVTITQASATSQTQQPATESLPTTAAATAQTSSAVTAPPAQVSYDQYRFYPPYGYPAYPPFPYQYSYPYPPYSYPQALVPQVPQTPTAVPSAFTTPVISSIISEPSISQSASKTEEPRIKEEPTDVCSSLTDISETIKSGDKGTSRMIVLRAELLQLRKEMRERTKKEKLLLKELAELNEKQKVDFVLGEVEEVEFGKLGLGLGLQVDDEVVEVGDRPSPSTTEMELQSDLLILQAQLTNERNGRRKDDQDRRDAQFATREAEHARDEAEHRLAEAERALREAEQRCRDAEYVKRELEHAKREAERAEREAVERRREAEQSKKDAEHAKRDSEEQRKHAEKGQREAEHAKREAEDRRREAEQAKRDLEHSKRKLEEQLTLAEFARRETDERRWAAEAIVEDIKRECKEPFVVPALLDAFLSVSRLTNQSTTVAAKTGMSNPARLRE</sequence>